<evidence type="ECO:0000259" key="10">
    <source>
        <dbReference type="PROSITE" id="PS50110"/>
    </source>
</evidence>
<dbReference type="Proteomes" id="UP001223586">
    <property type="component" value="Unassembled WGS sequence"/>
</dbReference>
<evidence type="ECO:0000256" key="4">
    <source>
        <dbReference type="ARBA" id="ARBA00023012"/>
    </source>
</evidence>
<dbReference type="PROSITE" id="PS51755">
    <property type="entry name" value="OMPR_PHOB"/>
    <property type="match status" value="1"/>
</dbReference>
<dbReference type="InterPro" id="IPR001789">
    <property type="entry name" value="Sig_transdc_resp-reg_receiver"/>
</dbReference>
<sequence length="234" mass="26751">MLKRILLVDDEKEIMELLEDFLLVEGYEVYQASNAEQARKVLLQTDIDLLLLDIMMPGESGFSLCKSIRRESNIPILFLTALEKDTDIIRGLHIGADDYIVKSASPGEIVARIKALERRLVLSSSSLNSERENIVRFKNLAINKQTRVVSIGGQTLSLTAKEYELLSLLTEHPKQVFTYDQLLESIWGYEFGDAHTVRVYIAKLREKMMKLEHCHVQIITVWGIGYKLEETEHA</sequence>
<evidence type="ECO:0000256" key="9">
    <source>
        <dbReference type="PROSITE-ProRule" id="PRU01091"/>
    </source>
</evidence>
<dbReference type="SMART" id="SM00448">
    <property type="entry name" value="REC"/>
    <property type="match status" value="1"/>
</dbReference>
<dbReference type="EMBL" id="JAUSTT010000035">
    <property type="protein sequence ID" value="MDQ0178182.1"/>
    <property type="molecule type" value="Genomic_DNA"/>
</dbReference>
<dbReference type="SMART" id="SM00862">
    <property type="entry name" value="Trans_reg_C"/>
    <property type="match status" value="1"/>
</dbReference>
<dbReference type="GO" id="GO:0003677">
    <property type="term" value="F:DNA binding"/>
    <property type="evidence" value="ECO:0007669"/>
    <property type="project" value="UniProtKB-KW"/>
</dbReference>
<dbReference type="InterPro" id="IPR011006">
    <property type="entry name" value="CheY-like_superfamily"/>
</dbReference>
<evidence type="ECO:0000256" key="1">
    <source>
        <dbReference type="ARBA" id="ARBA00004496"/>
    </source>
</evidence>
<keyword evidence="2" id="KW-0963">Cytoplasm</keyword>
<dbReference type="InterPro" id="IPR039420">
    <property type="entry name" value="WalR-like"/>
</dbReference>
<dbReference type="InterPro" id="IPR001867">
    <property type="entry name" value="OmpR/PhoB-type_DNA-bd"/>
</dbReference>
<dbReference type="SUPFAM" id="SSF52172">
    <property type="entry name" value="CheY-like"/>
    <property type="match status" value="1"/>
</dbReference>
<accession>A0ABT9WY84</accession>
<dbReference type="PANTHER" id="PTHR48111:SF1">
    <property type="entry name" value="TWO-COMPONENT RESPONSE REGULATOR ORR33"/>
    <property type="match status" value="1"/>
</dbReference>
<keyword evidence="6 9" id="KW-0238">DNA-binding</keyword>
<dbReference type="PANTHER" id="PTHR48111">
    <property type="entry name" value="REGULATOR OF RPOS"/>
    <property type="match status" value="1"/>
</dbReference>
<evidence type="ECO:0000256" key="3">
    <source>
        <dbReference type="ARBA" id="ARBA00022553"/>
    </source>
</evidence>
<feature type="domain" description="OmpR/PhoB-type" evidence="11">
    <location>
        <begin position="132"/>
        <end position="230"/>
    </location>
</feature>
<keyword evidence="7" id="KW-0804">Transcription</keyword>
<dbReference type="PROSITE" id="PS50110">
    <property type="entry name" value="RESPONSE_REGULATORY"/>
    <property type="match status" value="1"/>
</dbReference>
<dbReference type="InterPro" id="IPR036388">
    <property type="entry name" value="WH-like_DNA-bd_sf"/>
</dbReference>
<evidence type="ECO:0000259" key="11">
    <source>
        <dbReference type="PROSITE" id="PS51755"/>
    </source>
</evidence>
<dbReference type="SUPFAM" id="SSF46894">
    <property type="entry name" value="C-terminal effector domain of the bipartite response regulators"/>
    <property type="match status" value="1"/>
</dbReference>
<keyword evidence="13" id="KW-1185">Reference proteome</keyword>
<feature type="DNA-binding region" description="OmpR/PhoB-type" evidence="9">
    <location>
        <begin position="132"/>
        <end position="230"/>
    </location>
</feature>
<keyword evidence="4" id="KW-0902">Two-component regulatory system</keyword>
<evidence type="ECO:0000256" key="7">
    <source>
        <dbReference type="ARBA" id="ARBA00023163"/>
    </source>
</evidence>
<dbReference type="Gene3D" id="1.10.10.10">
    <property type="entry name" value="Winged helix-like DNA-binding domain superfamily/Winged helix DNA-binding domain"/>
    <property type="match status" value="1"/>
</dbReference>
<dbReference type="Gene3D" id="3.40.50.2300">
    <property type="match status" value="1"/>
</dbReference>
<dbReference type="CDD" id="cd17574">
    <property type="entry name" value="REC_OmpR"/>
    <property type="match status" value="1"/>
</dbReference>
<evidence type="ECO:0000256" key="2">
    <source>
        <dbReference type="ARBA" id="ARBA00022490"/>
    </source>
</evidence>
<dbReference type="Pfam" id="PF00072">
    <property type="entry name" value="Response_reg"/>
    <property type="match status" value="1"/>
</dbReference>
<dbReference type="CDD" id="cd00383">
    <property type="entry name" value="trans_reg_C"/>
    <property type="match status" value="1"/>
</dbReference>
<evidence type="ECO:0000256" key="8">
    <source>
        <dbReference type="PROSITE-ProRule" id="PRU00169"/>
    </source>
</evidence>
<comment type="subcellular location">
    <subcellularLocation>
        <location evidence="1">Cytoplasm</location>
    </subcellularLocation>
</comment>
<dbReference type="RefSeq" id="WP_307232791.1">
    <property type="nucleotide sequence ID" value="NZ_JAUSTT010000035.1"/>
</dbReference>
<dbReference type="InterPro" id="IPR016032">
    <property type="entry name" value="Sig_transdc_resp-reg_C-effctor"/>
</dbReference>
<dbReference type="Pfam" id="PF00486">
    <property type="entry name" value="Trans_reg_C"/>
    <property type="match status" value="1"/>
</dbReference>
<proteinExistence type="predicted"/>
<feature type="domain" description="Response regulatory" evidence="10">
    <location>
        <begin position="4"/>
        <end position="117"/>
    </location>
</feature>
<evidence type="ECO:0000256" key="5">
    <source>
        <dbReference type="ARBA" id="ARBA00023015"/>
    </source>
</evidence>
<reference evidence="12 13" key="1">
    <citation type="submission" date="2023-07" db="EMBL/GenBank/DDBJ databases">
        <title>Genomic Encyclopedia of Type Strains, Phase IV (KMG-IV): sequencing the most valuable type-strain genomes for metagenomic binning, comparative biology and taxonomic classification.</title>
        <authorList>
            <person name="Goeker M."/>
        </authorList>
    </citation>
    <scope>NUCLEOTIDE SEQUENCE [LARGE SCALE GENOMIC DNA]</scope>
    <source>
        <strain evidence="12 13">DSM 23837</strain>
    </source>
</reference>
<keyword evidence="3 8" id="KW-0597">Phosphoprotein</keyword>
<protein>
    <submittedName>
        <fullName evidence="12">DNA-binding response OmpR family regulator</fullName>
    </submittedName>
</protein>
<name>A0ABT9WY84_9BACI</name>
<evidence type="ECO:0000256" key="6">
    <source>
        <dbReference type="ARBA" id="ARBA00023125"/>
    </source>
</evidence>
<dbReference type="Gene3D" id="6.10.250.690">
    <property type="match status" value="1"/>
</dbReference>
<keyword evidence="5" id="KW-0805">Transcription regulation</keyword>
<gene>
    <name evidence="12" type="ORF">J2S08_004085</name>
</gene>
<feature type="modified residue" description="4-aspartylphosphate" evidence="8">
    <location>
        <position position="53"/>
    </location>
</feature>
<comment type="caution">
    <text evidence="12">The sequence shown here is derived from an EMBL/GenBank/DDBJ whole genome shotgun (WGS) entry which is preliminary data.</text>
</comment>
<evidence type="ECO:0000313" key="12">
    <source>
        <dbReference type="EMBL" id="MDQ0178182.1"/>
    </source>
</evidence>
<evidence type="ECO:0000313" key="13">
    <source>
        <dbReference type="Proteomes" id="UP001223586"/>
    </source>
</evidence>
<organism evidence="12 13">
    <name type="scientific">Bacillus chungangensis</name>
    <dbReference type="NCBI Taxonomy" id="587633"/>
    <lineage>
        <taxon>Bacteria</taxon>
        <taxon>Bacillati</taxon>
        <taxon>Bacillota</taxon>
        <taxon>Bacilli</taxon>
        <taxon>Bacillales</taxon>
        <taxon>Bacillaceae</taxon>
        <taxon>Bacillus</taxon>
    </lineage>
</organism>